<sequence length="104" mass="11575">MDRRIATRVIISADPTNTLIEKDACEIWWIQVTPDTPGTQGAVRIYDGFDAGGKLVYASNIAYAQPTNFIPPIPCDQGIFVTTDDHLTGYTIGYRGKSWPRELK</sequence>
<comment type="caution">
    <text evidence="1">The sequence shown here is derived from an EMBL/GenBank/DDBJ whole genome shotgun (WGS) entry which is preliminary data.</text>
</comment>
<proteinExistence type="predicted"/>
<accession>X1N1J4</accession>
<organism evidence="1">
    <name type="scientific">marine sediment metagenome</name>
    <dbReference type="NCBI Taxonomy" id="412755"/>
    <lineage>
        <taxon>unclassified sequences</taxon>
        <taxon>metagenomes</taxon>
        <taxon>ecological metagenomes</taxon>
    </lineage>
</organism>
<evidence type="ECO:0000313" key="1">
    <source>
        <dbReference type="EMBL" id="GAI20750.1"/>
    </source>
</evidence>
<gene>
    <name evidence="1" type="ORF">S06H3_27405</name>
</gene>
<dbReference type="EMBL" id="BARV01015895">
    <property type="protein sequence ID" value="GAI20750.1"/>
    <property type="molecule type" value="Genomic_DNA"/>
</dbReference>
<reference evidence="1" key="1">
    <citation type="journal article" date="2014" name="Front. Microbiol.">
        <title>High frequency of phylogenetically diverse reductive dehalogenase-homologous genes in deep subseafloor sedimentary metagenomes.</title>
        <authorList>
            <person name="Kawai M."/>
            <person name="Futagami T."/>
            <person name="Toyoda A."/>
            <person name="Takaki Y."/>
            <person name="Nishi S."/>
            <person name="Hori S."/>
            <person name="Arai W."/>
            <person name="Tsubouchi T."/>
            <person name="Morono Y."/>
            <person name="Uchiyama I."/>
            <person name="Ito T."/>
            <person name="Fujiyama A."/>
            <person name="Inagaki F."/>
            <person name="Takami H."/>
        </authorList>
    </citation>
    <scope>NUCLEOTIDE SEQUENCE</scope>
    <source>
        <strain evidence="1">Expedition CK06-06</strain>
    </source>
</reference>
<name>X1N1J4_9ZZZZ</name>
<protein>
    <submittedName>
        <fullName evidence="1">Uncharacterized protein</fullName>
    </submittedName>
</protein>
<dbReference type="AlphaFoldDB" id="X1N1J4"/>